<gene>
    <name evidence="4" type="ORF">UFOVP1019_19</name>
    <name evidence="5" type="ORF">UFOVP1618_53</name>
    <name evidence="2" type="ORF">UFOVP846_7</name>
    <name evidence="3" type="ORF">UFOVP940_21</name>
</gene>
<dbReference type="EMBL" id="LR796779">
    <property type="protein sequence ID" value="CAB4166030.1"/>
    <property type="molecule type" value="Genomic_DNA"/>
</dbReference>
<keyword evidence="1" id="KW-0472">Membrane</keyword>
<evidence type="ECO:0000313" key="2">
    <source>
        <dbReference type="EMBL" id="CAB4166030.1"/>
    </source>
</evidence>
<organism evidence="2">
    <name type="scientific">uncultured Caudovirales phage</name>
    <dbReference type="NCBI Taxonomy" id="2100421"/>
    <lineage>
        <taxon>Viruses</taxon>
        <taxon>Duplodnaviria</taxon>
        <taxon>Heunggongvirae</taxon>
        <taxon>Uroviricota</taxon>
        <taxon>Caudoviricetes</taxon>
        <taxon>Peduoviridae</taxon>
        <taxon>Maltschvirus</taxon>
        <taxon>Maltschvirus maltsch</taxon>
    </lineage>
</organism>
<protein>
    <submittedName>
        <fullName evidence="2">Uncharacterized protein</fullName>
    </submittedName>
</protein>
<name>A0A6J5P273_9CAUD</name>
<sequence>MFPLPISIYIYAACAVLAVAGLGYGKYESAKYDAYKSKVELAAKEQELINKSKAKEAAQVNEKVKNDYENRIALIKRTYGGLRLTDTNKTGSISDTTSPTDGTAADPKFIEKCAITTQMLVSLQGWLSEQIGIFNAK</sequence>
<accession>A0A6J5P273</accession>
<evidence type="ECO:0000256" key="1">
    <source>
        <dbReference type="SAM" id="Phobius"/>
    </source>
</evidence>
<evidence type="ECO:0000313" key="5">
    <source>
        <dbReference type="EMBL" id="CAB4219521.1"/>
    </source>
</evidence>
<keyword evidence="1" id="KW-0812">Transmembrane</keyword>
<evidence type="ECO:0000313" key="3">
    <source>
        <dbReference type="EMBL" id="CAB4172991.1"/>
    </source>
</evidence>
<feature type="transmembrane region" description="Helical" evidence="1">
    <location>
        <begin position="6"/>
        <end position="25"/>
    </location>
</feature>
<dbReference type="EMBL" id="LR796969">
    <property type="protein sequence ID" value="CAB4178618.1"/>
    <property type="molecule type" value="Genomic_DNA"/>
</dbReference>
<dbReference type="EMBL" id="LR796891">
    <property type="protein sequence ID" value="CAB4172991.1"/>
    <property type="molecule type" value="Genomic_DNA"/>
</dbReference>
<evidence type="ECO:0000313" key="4">
    <source>
        <dbReference type="EMBL" id="CAB4178618.1"/>
    </source>
</evidence>
<reference evidence="2" key="1">
    <citation type="submission" date="2020-04" db="EMBL/GenBank/DDBJ databases">
        <authorList>
            <person name="Chiriac C."/>
            <person name="Salcher M."/>
            <person name="Ghai R."/>
            <person name="Kavagutti S V."/>
        </authorList>
    </citation>
    <scope>NUCLEOTIDE SEQUENCE</scope>
</reference>
<proteinExistence type="predicted"/>
<keyword evidence="1" id="KW-1133">Transmembrane helix</keyword>
<dbReference type="EMBL" id="LR797482">
    <property type="protein sequence ID" value="CAB4219521.1"/>
    <property type="molecule type" value="Genomic_DNA"/>
</dbReference>